<dbReference type="EMBL" id="CM042883">
    <property type="protein sequence ID" value="KAI4375743.1"/>
    <property type="molecule type" value="Genomic_DNA"/>
</dbReference>
<organism evidence="1 2">
    <name type="scientific">Melastoma candidum</name>
    <dbReference type="NCBI Taxonomy" id="119954"/>
    <lineage>
        <taxon>Eukaryota</taxon>
        <taxon>Viridiplantae</taxon>
        <taxon>Streptophyta</taxon>
        <taxon>Embryophyta</taxon>
        <taxon>Tracheophyta</taxon>
        <taxon>Spermatophyta</taxon>
        <taxon>Magnoliopsida</taxon>
        <taxon>eudicotyledons</taxon>
        <taxon>Gunneridae</taxon>
        <taxon>Pentapetalae</taxon>
        <taxon>rosids</taxon>
        <taxon>malvids</taxon>
        <taxon>Myrtales</taxon>
        <taxon>Melastomataceae</taxon>
        <taxon>Melastomatoideae</taxon>
        <taxon>Melastomateae</taxon>
        <taxon>Melastoma</taxon>
    </lineage>
</organism>
<gene>
    <name evidence="1" type="ORF">MLD38_013573</name>
</gene>
<evidence type="ECO:0000313" key="1">
    <source>
        <dbReference type="EMBL" id="KAI4375743.1"/>
    </source>
</evidence>
<accession>A0ACB9RB62</accession>
<proteinExistence type="predicted"/>
<reference evidence="2" key="1">
    <citation type="journal article" date="2023" name="Front. Plant Sci.">
        <title>Chromosomal-level genome assembly of Melastoma candidum provides insights into trichome evolution.</title>
        <authorList>
            <person name="Zhong Y."/>
            <person name="Wu W."/>
            <person name="Sun C."/>
            <person name="Zou P."/>
            <person name="Liu Y."/>
            <person name="Dai S."/>
            <person name="Zhou R."/>
        </authorList>
    </citation>
    <scope>NUCLEOTIDE SEQUENCE [LARGE SCALE GENOMIC DNA]</scope>
</reference>
<name>A0ACB9RB62_9MYRT</name>
<evidence type="ECO:0000313" key="2">
    <source>
        <dbReference type="Proteomes" id="UP001057402"/>
    </source>
</evidence>
<comment type="caution">
    <text evidence="1">The sequence shown here is derived from an EMBL/GenBank/DDBJ whole genome shotgun (WGS) entry which is preliminary data.</text>
</comment>
<protein>
    <submittedName>
        <fullName evidence="1">Uncharacterized protein</fullName>
    </submittedName>
</protein>
<keyword evidence="2" id="KW-1185">Reference proteome</keyword>
<dbReference type="Proteomes" id="UP001057402">
    <property type="component" value="Chromosome 4"/>
</dbReference>
<sequence length="1172" mass="131705">MEMVNSKQEVGNQITERNLGQLEICNTETVCERSEQHTMEKISAACAMDWSIALEKSLRSKIPGKPIEGILLIGQNLERWCFEPESQMTACNMYGLVPGEDRVFVNTILLRLADAFMFGSRDVKMAIVRVFRRLRRKRMKMRNKVWMLSKQRVSNAPELLKRVKVVFDTGNAELRSMALVMFGCWADFSKDSAHVRYLILSSMVSSEELEVKASLFAAGCFCELSDDFASVTLHMLGSLLMSSDIPSSIRLAGARTFSKMRCSLSIMNMGYKTGLELVLNSQEEELMSTMMCSLSLLACNSPQLASKQVSLLFTLLTEGGSEKVQKIALKCLCKVFEVGVCHFLVVTQIKALLDIVNSRSVSPMMQRTALTILYQVRFNLLPSGSRMSVPDFLELLKCLEVVSQSQVRSTSLLSIRILTSLAISLADNKDVENGETIASIPTCIITSIFEKITVLLEPFPQVNSAVIDDVRVMFNLLLQMGTRHSSLSGLVLGEMTLLTGCLLTRVEASMPSLGTTSGNEVRVSKDKETHVMTSNFILTMCRYLTDLFHLFTDSDQVKEHVLEKVKVLTECVRRSDFLTSHGKAKCLLLLSNQTVWTCMKETQMDEQRPPTFDSYLMDCECAIILCVSKMLAEKEYWRAYNAGICAACQGAWLISVSVFDSLRTRVHSELNRCWLETLAQFSLAEMCQQLVLPSMGRRWKGYLRHSEISTMLSSWAWMFDTSEEGTVLVHDTAMRTQKLLEAFLSMSSSYEMVKSEITAGGEFLFQSWFLALKKKLLEIIVGLLKLFVSIPSVGDMANENGLNEPCQVDCMTYMRDIILFSFKMQRLSEEFDLLAASLIGVDKSSHKTISTLAFGCSLLSFSAGFAFFMSDVPGINQMLFTYDLRKFPRAVLLQNLLGRLPYLNDDVIAIFSSLLDANEWPPSFSPLPSKIQLADANGIARPLVSLCHHVLSRVTDARNKARDMGDEFFHEVINIGRDLLMNIMEQWFQIRFPAPKCFFKIRPWMGAELFAVDANTVHQEGMFVLRGRELSLNLSLQLRNSPPNLPVHLMKFHAIIHCNQSFEVPGPTAEPSFRISDTWESGELVDLNERLFHHAIYGDHAKLSSDHSRNGTTGFLTFEVNESGIGFSNCLLDVSGFPVGKFRMKWHGCFIDLEGSYKSLLPLNPGPVLTLV</sequence>